<evidence type="ECO:0000313" key="2">
    <source>
        <dbReference type="EMBL" id="SIO38292.1"/>
    </source>
</evidence>
<dbReference type="STRING" id="1416779.SAMN05444409_3226"/>
<proteinExistence type="predicted"/>
<sequence>MNKLSLILTLTLLTFLTNKFSAQNGNSNITNGNTNRETLVMRSGYKSTIETKGSPYLYKEYKKARIANNKVLVDMRYNAYKDEIDIVNNGQNMTIYKRTEYSPIHIIDSDEYLYLLEYPFKGKNLTGYLFEVKKFADFAIFMKISKDYEKGRYAQDSFDIDKENSYEDLPDIFYIQKSNGEILEMPNRKKKLIEIFPDKKDKIEKTIKTDKIDTQNLNTLSQIFTALS</sequence>
<keyword evidence="3" id="KW-1185">Reference proteome</keyword>
<accession>A0A1N6J202</accession>
<keyword evidence="1" id="KW-0732">Signal</keyword>
<evidence type="ECO:0008006" key="4">
    <source>
        <dbReference type="Google" id="ProtNLM"/>
    </source>
</evidence>
<reference evidence="3" key="1">
    <citation type="submission" date="2016-11" db="EMBL/GenBank/DDBJ databases">
        <authorList>
            <person name="Varghese N."/>
            <person name="Submissions S."/>
        </authorList>
    </citation>
    <scope>NUCLEOTIDE SEQUENCE [LARGE SCALE GENOMIC DNA]</scope>
    <source>
        <strain evidence="3">DSM 27623</strain>
    </source>
</reference>
<evidence type="ECO:0000313" key="3">
    <source>
        <dbReference type="Proteomes" id="UP000185207"/>
    </source>
</evidence>
<evidence type="ECO:0000256" key="1">
    <source>
        <dbReference type="SAM" id="SignalP"/>
    </source>
</evidence>
<feature type="chain" id="PRO_5013314844" description="GLPGLI family protein" evidence="1">
    <location>
        <begin position="22"/>
        <end position="228"/>
    </location>
</feature>
<dbReference type="AlphaFoldDB" id="A0A1N6J202"/>
<dbReference type="OrthoDB" id="978006at2"/>
<name>A0A1N6J202_9FLAO</name>
<feature type="signal peptide" evidence="1">
    <location>
        <begin position="1"/>
        <end position="21"/>
    </location>
</feature>
<dbReference type="RefSeq" id="WP_074236327.1">
    <property type="nucleotide sequence ID" value="NZ_FSRK01000002.1"/>
</dbReference>
<gene>
    <name evidence="2" type="ORF">SAMN05444409_3226</name>
</gene>
<dbReference type="Proteomes" id="UP000185207">
    <property type="component" value="Unassembled WGS sequence"/>
</dbReference>
<protein>
    <recommendedName>
        <fullName evidence="4">GLPGLI family protein</fullName>
    </recommendedName>
</protein>
<dbReference type="EMBL" id="FSRK01000002">
    <property type="protein sequence ID" value="SIO38292.1"/>
    <property type="molecule type" value="Genomic_DNA"/>
</dbReference>
<organism evidence="2 3">
    <name type="scientific">Epilithonimonas zeae</name>
    <dbReference type="NCBI Taxonomy" id="1416779"/>
    <lineage>
        <taxon>Bacteria</taxon>
        <taxon>Pseudomonadati</taxon>
        <taxon>Bacteroidota</taxon>
        <taxon>Flavobacteriia</taxon>
        <taxon>Flavobacteriales</taxon>
        <taxon>Weeksellaceae</taxon>
        <taxon>Chryseobacterium group</taxon>
        <taxon>Epilithonimonas</taxon>
    </lineage>
</organism>